<name>A0A4R2CQ86_SHIGR</name>
<gene>
    <name evidence="3" type="ORF">EV665_11216</name>
</gene>
<evidence type="ECO:0000313" key="4">
    <source>
        <dbReference type="Proteomes" id="UP000295351"/>
    </source>
</evidence>
<dbReference type="GO" id="GO:0016887">
    <property type="term" value="F:ATP hydrolysis activity"/>
    <property type="evidence" value="ECO:0007669"/>
    <property type="project" value="InterPro"/>
</dbReference>
<dbReference type="EMBL" id="SLVX01000012">
    <property type="protein sequence ID" value="TCN42282.1"/>
    <property type="molecule type" value="Genomic_DNA"/>
</dbReference>
<evidence type="ECO:0000259" key="1">
    <source>
        <dbReference type="Pfam" id="PF13304"/>
    </source>
</evidence>
<feature type="domain" description="DUF4435" evidence="2">
    <location>
        <begin position="387"/>
        <end position="503"/>
    </location>
</feature>
<dbReference type="PANTHER" id="PTHR43581">
    <property type="entry name" value="ATP/GTP PHOSPHATASE"/>
    <property type="match status" value="1"/>
</dbReference>
<protein>
    <submittedName>
        <fullName evidence="3">Uncharacterized protein DUF4435</fullName>
    </submittedName>
</protein>
<evidence type="ECO:0000313" key="3">
    <source>
        <dbReference type="EMBL" id="TCN42282.1"/>
    </source>
</evidence>
<dbReference type="Gene3D" id="3.40.50.300">
    <property type="entry name" value="P-loop containing nucleotide triphosphate hydrolases"/>
    <property type="match status" value="1"/>
</dbReference>
<reference evidence="3 4" key="1">
    <citation type="submission" date="2019-03" db="EMBL/GenBank/DDBJ databases">
        <title>Genomic Encyclopedia of Type Strains, Phase IV (KMG-IV): sequencing the most valuable type-strain genomes for metagenomic binning, comparative biology and taxonomic classification.</title>
        <authorList>
            <person name="Goeker M."/>
        </authorList>
    </citation>
    <scope>NUCLEOTIDE SEQUENCE [LARGE SCALE GENOMIC DNA]</scope>
    <source>
        <strain evidence="3 4">DSM 18401</strain>
    </source>
</reference>
<dbReference type="Pfam" id="PF13304">
    <property type="entry name" value="AAA_21"/>
    <property type="match status" value="1"/>
</dbReference>
<dbReference type="InterPro" id="IPR051396">
    <property type="entry name" value="Bact_Antivir_Def_Nuclease"/>
</dbReference>
<dbReference type="RefSeq" id="WP_133035207.1">
    <property type="nucleotide sequence ID" value="NZ_BAABEI010000012.1"/>
</dbReference>
<dbReference type="SUPFAM" id="SSF52540">
    <property type="entry name" value="P-loop containing nucleoside triphosphate hydrolases"/>
    <property type="match status" value="1"/>
</dbReference>
<feature type="domain" description="ATPase AAA-type core" evidence="1">
    <location>
        <begin position="258"/>
        <end position="328"/>
    </location>
</feature>
<dbReference type="AlphaFoldDB" id="A0A4R2CQ86"/>
<dbReference type="Pfam" id="PF14491">
    <property type="entry name" value="DUF4435"/>
    <property type="match status" value="1"/>
</dbReference>
<proteinExistence type="predicted"/>
<dbReference type="InterPro" id="IPR029492">
    <property type="entry name" value="DUF4435"/>
</dbReference>
<sequence>MNGSNFFGEFQIQLHGPAKNLKGLFNNPNKRIEIECDFQLRNREREYILENCRELLEETIWHGVLPEAFQWGGYRKASFSTQFRDRQPEVDEKMEEKLPELLREVESSFVTGGIRIDESGHVDVMPSILLELAFSNYRPRHIGVVDFHGAQRHYGRELVQGINLNLDQQNQNYSQHALYNYNNKYANVKSEMAGNYIKELLSEKASSEKCSQDHTLTEALKNLFSTFFPDKEFLGPQPTADGSLSFPVRTASGSIHDLDELSSGEKEILYGYLRIRSSAPANSIILLDEPELHLNPRLIRGLPEFYREHLGETLSNQLWLVTHSDSLIREAMGKAGFNIFHMLPSTAENVEQSQLKSMSATGDLELALADLVGDLAAYRPGGKCVILEGGGDTDFDKTLLQRLFPDELRGINLVSGSNKNKVTSLHEILGRAYREGSLSTKFYAITDMDSDEVDIQAEGVGKFSWDVYHIENYLLDEEVISYVVNSMLDKPKFSVEHVLNELKKSAAEVLPGVITHRLRVHLGGLLIRSINLSFDPKIFDISEAFYEIIQMSSEKISRVVSSEATLDRIKEEQERISKDFDGIFSDNSWRSKIPGREILKRYFSSCGISANYNLFRNLVVNRMAELSRKPLGMASVLEKIAKD</sequence>
<organism evidence="3 4">
    <name type="scientific">Shinella granuli</name>
    <dbReference type="NCBI Taxonomy" id="323621"/>
    <lineage>
        <taxon>Bacteria</taxon>
        <taxon>Pseudomonadati</taxon>
        <taxon>Pseudomonadota</taxon>
        <taxon>Alphaproteobacteria</taxon>
        <taxon>Hyphomicrobiales</taxon>
        <taxon>Rhizobiaceae</taxon>
        <taxon>Shinella</taxon>
    </lineage>
</organism>
<evidence type="ECO:0000259" key="2">
    <source>
        <dbReference type="Pfam" id="PF14491"/>
    </source>
</evidence>
<dbReference type="InterPro" id="IPR003959">
    <property type="entry name" value="ATPase_AAA_core"/>
</dbReference>
<keyword evidence="4" id="KW-1185">Reference proteome</keyword>
<dbReference type="GO" id="GO:0005524">
    <property type="term" value="F:ATP binding"/>
    <property type="evidence" value="ECO:0007669"/>
    <property type="project" value="InterPro"/>
</dbReference>
<dbReference type="PANTHER" id="PTHR43581:SF4">
    <property type="entry name" value="ATP_GTP PHOSPHATASE"/>
    <property type="match status" value="1"/>
</dbReference>
<dbReference type="Proteomes" id="UP000295351">
    <property type="component" value="Unassembled WGS sequence"/>
</dbReference>
<comment type="caution">
    <text evidence="3">The sequence shown here is derived from an EMBL/GenBank/DDBJ whole genome shotgun (WGS) entry which is preliminary data.</text>
</comment>
<dbReference type="InterPro" id="IPR027417">
    <property type="entry name" value="P-loop_NTPase"/>
</dbReference>
<accession>A0A4R2CQ86</accession>